<dbReference type="AlphaFoldDB" id="A0AAE4APS6"/>
<dbReference type="InterPro" id="IPR014729">
    <property type="entry name" value="Rossmann-like_a/b/a_fold"/>
</dbReference>
<feature type="compositionally biased region" description="Polar residues" evidence="2">
    <location>
        <begin position="7"/>
        <end position="18"/>
    </location>
</feature>
<dbReference type="RefSeq" id="WP_307261206.1">
    <property type="nucleotide sequence ID" value="NZ_JAUSVL010000001.1"/>
</dbReference>
<dbReference type="Pfam" id="PF00582">
    <property type="entry name" value="Usp"/>
    <property type="match status" value="1"/>
</dbReference>
<evidence type="ECO:0000256" key="1">
    <source>
        <dbReference type="ARBA" id="ARBA00008791"/>
    </source>
</evidence>
<gene>
    <name evidence="4" type="ORF">J3R75_001859</name>
</gene>
<accession>A0AAE4APS6</accession>
<dbReference type="Proteomes" id="UP001238163">
    <property type="component" value="Unassembled WGS sequence"/>
</dbReference>
<comment type="similarity">
    <text evidence="1">Belongs to the universal stress protein A family.</text>
</comment>
<reference evidence="4" key="1">
    <citation type="submission" date="2023-07" db="EMBL/GenBank/DDBJ databases">
        <title>Genomic Encyclopedia of Type Strains, Phase IV (KMG-IV): sequencing the most valuable type-strain genomes for metagenomic binning, comparative biology and taxonomic classification.</title>
        <authorList>
            <person name="Goeker M."/>
        </authorList>
    </citation>
    <scope>NUCLEOTIDE SEQUENCE</scope>
    <source>
        <strain evidence="4">DSM 24202</strain>
    </source>
</reference>
<evidence type="ECO:0000256" key="2">
    <source>
        <dbReference type="SAM" id="MobiDB-lite"/>
    </source>
</evidence>
<proteinExistence type="inferred from homology"/>
<dbReference type="CDD" id="cd00293">
    <property type="entry name" value="USP-like"/>
    <property type="match status" value="1"/>
</dbReference>
<feature type="region of interest" description="Disordered" evidence="2">
    <location>
        <begin position="1"/>
        <end position="24"/>
    </location>
</feature>
<evidence type="ECO:0000313" key="5">
    <source>
        <dbReference type="Proteomes" id="UP001238163"/>
    </source>
</evidence>
<feature type="domain" description="UspA" evidence="3">
    <location>
        <begin position="30"/>
        <end position="174"/>
    </location>
</feature>
<dbReference type="InterPro" id="IPR006016">
    <property type="entry name" value="UspA"/>
</dbReference>
<comment type="caution">
    <text evidence="4">The sequence shown here is derived from an EMBL/GenBank/DDBJ whole genome shotgun (WGS) entry which is preliminary data.</text>
</comment>
<dbReference type="PANTHER" id="PTHR46268:SF15">
    <property type="entry name" value="UNIVERSAL STRESS PROTEIN HP_0031"/>
    <property type="match status" value="1"/>
</dbReference>
<evidence type="ECO:0000259" key="3">
    <source>
        <dbReference type="Pfam" id="PF00582"/>
    </source>
</evidence>
<sequence>MMLFGRSQKNGKNDQSAGEDQPAPAAPAVMRRALLVVDGSQPSQDAAQFAVGLAANLSCELLAAFVIDVAVMDYLMQMRIFVKEEREEFEEDLERKGRRVLIHVQDAGAKAGVEVETIMCKGRFHQSILQLVAERKVDAIIICGWKDSSVQKDLSSVERQLVLDQADCPVIVVKRQHEREGVKIRAQG</sequence>
<organism evidence="4 5">
    <name type="scientific">Oligosphaera ethanolica</name>
    <dbReference type="NCBI Taxonomy" id="760260"/>
    <lineage>
        <taxon>Bacteria</taxon>
        <taxon>Pseudomonadati</taxon>
        <taxon>Lentisphaerota</taxon>
        <taxon>Oligosphaeria</taxon>
        <taxon>Oligosphaerales</taxon>
        <taxon>Oligosphaeraceae</taxon>
        <taxon>Oligosphaera</taxon>
    </lineage>
</organism>
<protein>
    <submittedName>
        <fullName evidence="4">Nucleotide-binding universal stress UspA family protein</fullName>
    </submittedName>
</protein>
<dbReference type="EMBL" id="JAUSVL010000001">
    <property type="protein sequence ID" value="MDQ0289752.1"/>
    <property type="molecule type" value="Genomic_DNA"/>
</dbReference>
<name>A0AAE4APS6_9BACT</name>
<dbReference type="Gene3D" id="3.40.50.620">
    <property type="entry name" value="HUPs"/>
    <property type="match status" value="1"/>
</dbReference>
<keyword evidence="5" id="KW-1185">Reference proteome</keyword>
<evidence type="ECO:0000313" key="4">
    <source>
        <dbReference type="EMBL" id="MDQ0289752.1"/>
    </source>
</evidence>
<dbReference type="SUPFAM" id="SSF52402">
    <property type="entry name" value="Adenine nucleotide alpha hydrolases-like"/>
    <property type="match status" value="1"/>
</dbReference>
<dbReference type="PANTHER" id="PTHR46268">
    <property type="entry name" value="STRESS RESPONSE PROTEIN NHAX"/>
    <property type="match status" value="1"/>
</dbReference>